<feature type="compositionally biased region" description="Basic and acidic residues" evidence="11">
    <location>
        <begin position="283"/>
        <end position="293"/>
    </location>
</feature>
<keyword evidence="2" id="KW-0964">Secreted</keyword>
<keyword evidence="8" id="KW-1015">Disulfide bond</keyword>
<keyword evidence="3" id="KW-0645">Protease</keyword>
<gene>
    <name evidence="13" type="ORF">TMSB3V08_LOCUS4670</name>
</gene>
<dbReference type="SUPFAM" id="SSF82895">
    <property type="entry name" value="TSP-1 type 1 repeat"/>
    <property type="match status" value="1"/>
</dbReference>
<feature type="region of interest" description="Disordered" evidence="11">
    <location>
        <begin position="204"/>
        <end position="224"/>
    </location>
</feature>
<proteinExistence type="predicted"/>
<dbReference type="Pfam" id="PF17771">
    <property type="entry name" value="ADAMTS_CR_2"/>
    <property type="match status" value="1"/>
</dbReference>
<evidence type="ECO:0000256" key="3">
    <source>
        <dbReference type="ARBA" id="ARBA00022670"/>
    </source>
</evidence>
<evidence type="ECO:0000256" key="6">
    <source>
        <dbReference type="ARBA" id="ARBA00022833"/>
    </source>
</evidence>
<dbReference type="PROSITE" id="PS50215">
    <property type="entry name" value="ADAM_MEPRO"/>
    <property type="match status" value="1"/>
</dbReference>
<reference evidence="13" key="1">
    <citation type="submission" date="2020-11" db="EMBL/GenBank/DDBJ databases">
        <authorList>
            <person name="Tran Van P."/>
        </authorList>
    </citation>
    <scope>NUCLEOTIDE SEQUENCE</scope>
</reference>
<keyword evidence="9" id="KW-0325">Glycoprotein</keyword>
<sequence length="1122" mass="123036">MRPPRRVSLTESNLQDLLTATEWSYIFGDTKSAPAFSVVRPNLPPLPLRQRRGRRSPRAVILEAASLGRRFHLQLRPSPPLLDPSFVALRRWGNFTTPLPPESVEPHCYYHASGAGDRAALGLCGGVRGVISTPDSKYFIINPLPQRFHNSSENIPHVVMQWTPQGHGHFGHQRSFARRKKRSGSNQIHGLPMKPLSGKYISNNFPPHLTSKSDNSNRDGGNRLCFHERNGEKEEDLVFKRIEKHTDGPLPLVYHASDCEVNACEGDKRTDVTSRQPGLRSASYDRERRDARTGRRRRRSSLLPIYVETAVFVDKDLFRHMGLNFPTDTERELVRVVLAMINAVQLLYHDPSLGRQVNFVLKRVEILHADPASLQRPHDIDRFLSSFCTWQHGEDPPGDSDPLHWDHALILTGLDLYVVSKNGKVSSQVVGKGKVSSQVVGKEKVSSQVVGKGKVSSQVVGKGKVSSQVVGKERVSSQVVGKGKVSSQVVGKGKVSSQMVGLAPVAGMCTDTSSCTVNEGRHFESVYVVAHEIGHNLGMRHDGPLAENECDPSSFIMSPTLGSGKITWSSCSRRYLESFLETSQSQCLMDYTNSEEQLDHSSGGILPGERFNSDQQCMLKYGRGSVHASQQPLGDVCRDLHCQRERYTWTSHPALEGTACGVHKWCRSGRCVGRGLSALQAGFSPDQRVDGIWSDWTAFSDCASGCLLSDAGLVQGGSSGIMVSTRRCNNPRPENGGKTCGGSDRRFRTCNAAQCSNVQRTTIRDFADQICTRAREVDTDLLGTGLQRISSDREYDTSEMSALIVSTSEMSALIVSTSEMSTLIVSMSEMSTLIVSTSEMSALIVSMSEMSALIVSTSEMSTLIVSMSEMSALIVSTTLIVSTSEMSALIVSTSEMSALIVSTSEVSALKVSIGDQREAEEACTVWCYKRNGGSKSRGWTFPDGTACQSRASRYGKTMFCIGGRCEEFVCDRDRYETAMFSSPCPGRTGGRLFVRTKGRRREVTDRKRSWNPASGCHFNCLAPASGLRLVKSPGPCDLEGDVQCSVSSLQLCQPDNQGCGHLKTPFEHASGVCDKYKERVSRLSGLGMQISPTAGEPKRSPSEQGMATLNLTYALCFKTSED</sequence>
<dbReference type="Gene3D" id="2.20.100.10">
    <property type="entry name" value="Thrombospondin type-1 (TSP1) repeat"/>
    <property type="match status" value="1"/>
</dbReference>
<keyword evidence="6 10" id="KW-0862">Zinc</keyword>
<dbReference type="PANTHER" id="PTHR13723:SF275">
    <property type="entry name" value="STALL, ISOFORM C"/>
    <property type="match status" value="1"/>
</dbReference>
<evidence type="ECO:0000259" key="12">
    <source>
        <dbReference type="PROSITE" id="PS50215"/>
    </source>
</evidence>
<comment type="caution">
    <text evidence="10">Lacks conserved residue(s) required for the propagation of feature annotation.</text>
</comment>
<dbReference type="InterPro" id="IPR001590">
    <property type="entry name" value="Peptidase_M12B"/>
</dbReference>
<evidence type="ECO:0000256" key="5">
    <source>
        <dbReference type="ARBA" id="ARBA00022801"/>
    </source>
</evidence>
<feature type="domain" description="Peptidase M12B" evidence="12">
    <location>
        <begin position="305"/>
        <end position="592"/>
    </location>
</feature>
<feature type="binding site" evidence="10">
    <location>
        <position position="531"/>
    </location>
    <ligand>
        <name>Zn(2+)</name>
        <dbReference type="ChEBI" id="CHEBI:29105"/>
        <note>catalytic</note>
    </ligand>
</feature>
<organism evidence="13">
    <name type="scientific">Timema monikensis</name>
    <dbReference type="NCBI Taxonomy" id="170555"/>
    <lineage>
        <taxon>Eukaryota</taxon>
        <taxon>Metazoa</taxon>
        <taxon>Ecdysozoa</taxon>
        <taxon>Arthropoda</taxon>
        <taxon>Hexapoda</taxon>
        <taxon>Insecta</taxon>
        <taxon>Pterygota</taxon>
        <taxon>Neoptera</taxon>
        <taxon>Polyneoptera</taxon>
        <taxon>Phasmatodea</taxon>
        <taxon>Timematodea</taxon>
        <taxon>Timematoidea</taxon>
        <taxon>Timematidae</taxon>
        <taxon>Timema</taxon>
    </lineage>
</organism>
<feature type="active site" evidence="10">
    <location>
        <position position="532"/>
    </location>
</feature>
<feature type="compositionally biased region" description="Basic and acidic residues" evidence="11">
    <location>
        <begin position="215"/>
        <end position="224"/>
    </location>
</feature>
<dbReference type="GO" id="GO:0030198">
    <property type="term" value="P:extracellular matrix organization"/>
    <property type="evidence" value="ECO:0007669"/>
    <property type="project" value="TreeGrafter"/>
</dbReference>
<dbReference type="GO" id="GO:0046872">
    <property type="term" value="F:metal ion binding"/>
    <property type="evidence" value="ECO:0007669"/>
    <property type="project" value="UniProtKB-KW"/>
</dbReference>
<comment type="subcellular location">
    <subcellularLocation>
        <location evidence="1">Secreted</location>
    </subcellularLocation>
</comment>
<feature type="region of interest" description="Disordered" evidence="11">
    <location>
        <begin position="268"/>
        <end position="295"/>
    </location>
</feature>
<evidence type="ECO:0000313" key="13">
    <source>
        <dbReference type="EMBL" id="CAD7427841.1"/>
    </source>
</evidence>
<evidence type="ECO:0000256" key="8">
    <source>
        <dbReference type="ARBA" id="ARBA00023157"/>
    </source>
</evidence>
<dbReference type="Gene3D" id="3.40.1620.60">
    <property type="match status" value="1"/>
</dbReference>
<accession>A0A7R9E5I6</accession>
<evidence type="ECO:0000256" key="4">
    <source>
        <dbReference type="ARBA" id="ARBA00022723"/>
    </source>
</evidence>
<evidence type="ECO:0000256" key="7">
    <source>
        <dbReference type="ARBA" id="ARBA00023049"/>
    </source>
</evidence>
<dbReference type="Gene3D" id="3.40.390.10">
    <property type="entry name" value="Collagenase (Catalytic Domain)"/>
    <property type="match status" value="2"/>
</dbReference>
<dbReference type="Pfam" id="PF01421">
    <property type="entry name" value="Reprolysin"/>
    <property type="match status" value="1"/>
</dbReference>
<dbReference type="PROSITE" id="PS50092">
    <property type="entry name" value="TSP1"/>
    <property type="match status" value="1"/>
</dbReference>
<name>A0A7R9E5I6_9NEOP</name>
<evidence type="ECO:0000256" key="1">
    <source>
        <dbReference type="ARBA" id="ARBA00004613"/>
    </source>
</evidence>
<keyword evidence="4 10" id="KW-0479">Metal-binding</keyword>
<dbReference type="EMBL" id="OB793562">
    <property type="protein sequence ID" value="CAD7427841.1"/>
    <property type="molecule type" value="Genomic_DNA"/>
</dbReference>
<dbReference type="InterPro" id="IPR000884">
    <property type="entry name" value="TSP1_rpt"/>
</dbReference>
<dbReference type="InterPro" id="IPR041645">
    <property type="entry name" value="ADAMTS_CR_2"/>
</dbReference>
<dbReference type="GO" id="GO:0006508">
    <property type="term" value="P:proteolysis"/>
    <property type="evidence" value="ECO:0007669"/>
    <property type="project" value="UniProtKB-KW"/>
</dbReference>
<evidence type="ECO:0000256" key="11">
    <source>
        <dbReference type="SAM" id="MobiDB-lite"/>
    </source>
</evidence>
<feature type="compositionally biased region" description="Polar residues" evidence="11">
    <location>
        <begin position="204"/>
        <end position="214"/>
    </location>
</feature>
<evidence type="ECO:0000256" key="2">
    <source>
        <dbReference type="ARBA" id="ARBA00022525"/>
    </source>
</evidence>
<dbReference type="InterPro" id="IPR024079">
    <property type="entry name" value="MetalloPept_cat_dom_sf"/>
</dbReference>
<protein>
    <recommendedName>
        <fullName evidence="12">Peptidase M12B domain-containing protein</fullName>
    </recommendedName>
</protein>
<evidence type="ECO:0000256" key="9">
    <source>
        <dbReference type="ARBA" id="ARBA00023180"/>
    </source>
</evidence>
<dbReference type="AlphaFoldDB" id="A0A7R9E5I6"/>
<dbReference type="CDD" id="cd04273">
    <property type="entry name" value="ZnMc_ADAMTS_like"/>
    <property type="match status" value="1"/>
</dbReference>
<dbReference type="GO" id="GO:0004222">
    <property type="term" value="F:metalloendopeptidase activity"/>
    <property type="evidence" value="ECO:0007669"/>
    <property type="project" value="InterPro"/>
</dbReference>
<keyword evidence="7" id="KW-0482">Metalloprotease</keyword>
<keyword evidence="5" id="KW-0378">Hydrolase</keyword>
<dbReference type="PANTHER" id="PTHR13723">
    <property type="entry name" value="ADAMTS A DISINTEGRIN AND METALLOPROTEASE WITH THROMBOSPONDIN MOTIFS PROTEASE"/>
    <property type="match status" value="1"/>
</dbReference>
<dbReference type="GO" id="GO:0005576">
    <property type="term" value="C:extracellular region"/>
    <property type="evidence" value="ECO:0007669"/>
    <property type="project" value="UniProtKB-SubCell"/>
</dbReference>
<dbReference type="InterPro" id="IPR050439">
    <property type="entry name" value="ADAMTS_ADAMTS-like"/>
</dbReference>
<dbReference type="GO" id="GO:0031012">
    <property type="term" value="C:extracellular matrix"/>
    <property type="evidence" value="ECO:0007669"/>
    <property type="project" value="TreeGrafter"/>
</dbReference>
<feature type="binding site" evidence="10">
    <location>
        <position position="535"/>
    </location>
    <ligand>
        <name>Zn(2+)</name>
        <dbReference type="ChEBI" id="CHEBI:29105"/>
        <note>catalytic</note>
    </ligand>
</feature>
<evidence type="ECO:0000256" key="10">
    <source>
        <dbReference type="PROSITE-ProRule" id="PRU00276"/>
    </source>
</evidence>
<dbReference type="InterPro" id="IPR036383">
    <property type="entry name" value="TSP1_rpt_sf"/>
</dbReference>
<dbReference type="SUPFAM" id="SSF55486">
    <property type="entry name" value="Metalloproteases ('zincins'), catalytic domain"/>
    <property type="match status" value="2"/>
</dbReference>
<feature type="binding site" evidence="10">
    <location>
        <position position="541"/>
    </location>
    <ligand>
        <name>Zn(2+)</name>
        <dbReference type="ChEBI" id="CHEBI:29105"/>
        <note>catalytic</note>
    </ligand>
</feature>